<dbReference type="InterPro" id="IPR006222">
    <property type="entry name" value="GCVT_N"/>
</dbReference>
<dbReference type="RefSeq" id="XP_021338282.1">
    <property type="nucleotide sequence ID" value="XM_021481665.1"/>
</dbReference>
<keyword evidence="3" id="KW-1185">Reference proteome</keyword>
<dbReference type="InterPro" id="IPR029043">
    <property type="entry name" value="GcvT/YgfZ_C"/>
</dbReference>
<evidence type="ECO:0000313" key="2">
    <source>
        <dbReference type="EMBL" id="SJK86086.1"/>
    </source>
</evidence>
<protein>
    <submittedName>
        <fullName evidence="2">tRNA, Arg, anticodon CCG</fullName>
        <ecNumber evidence="2">2.1.2.10</ecNumber>
    </submittedName>
</protein>
<dbReference type="GO" id="GO:0005739">
    <property type="term" value="C:mitochondrion"/>
    <property type="evidence" value="ECO:0007669"/>
    <property type="project" value="TreeGrafter"/>
</dbReference>
<feature type="domain" description="GCVT N-terminal" evidence="1">
    <location>
        <begin position="16"/>
        <end position="241"/>
    </location>
</feature>
<proteinExistence type="predicted"/>
<dbReference type="SUPFAM" id="SSF103025">
    <property type="entry name" value="Folate-binding domain"/>
    <property type="match status" value="1"/>
</dbReference>
<dbReference type="PANTHER" id="PTHR43757">
    <property type="entry name" value="AMINOMETHYLTRANSFERASE"/>
    <property type="match status" value="1"/>
</dbReference>
<reference evidence="2 3" key="3">
    <citation type="journal article" date="2016" name="Sci. Rep.">
        <title>Genome-wide diversity and gene expression profiling of Babesia microti isolates identify polymorphic genes that mediate host-pathogen interactions.</title>
        <authorList>
            <person name="Silva J.C."/>
            <person name="Cornillot E."/>
            <person name="McCracken C."/>
            <person name="Usmani-Brown S."/>
            <person name="Dwivedi A."/>
            <person name="Ifeonu O.O."/>
            <person name="Crabtree J."/>
            <person name="Gotia H.T."/>
            <person name="Virji A.Z."/>
            <person name="Reynes C."/>
            <person name="Colinge J."/>
            <person name="Kumar V."/>
            <person name="Lawres L."/>
            <person name="Pazzi J.E."/>
            <person name="Pablo J.V."/>
            <person name="Hung C."/>
            <person name="Brancato J."/>
            <person name="Kumari P."/>
            <person name="Orvis J."/>
            <person name="Tretina K."/>
            <person name="Chibucos M."/>
            <person name="Ott S."/>
            <person name="Sadzewicz L."/>
            <person name="Sengamalay N."/>
            <person name="Shetty A.C."/>
            <person name="Su Q."/>
            <person name="Tallon L."/>
            <person name="Fraser C.M."/>
            <person name="Frutos R."/>
            <person name="Molina D.M."/>
            <person name="Krause P.J."/>
            <person name="Ben Mamoun C."/>
        </authorList>
    </citation>
    <scope>NUCLEOTIDE SEQUENCE [LARGE SCALE GENOMIC DNA]</scope>
    <source>
        <strain evidence="2 3">RI</strain>
    </source>
</reference>
<dbReference type="EMBL" id="FO082872">
    <property type="protein sequence ID" value="SJK86086.1"/>
    <property type="molecule type" value="Genomic_DNA"/>
</dbReference>
<dbReference type="Proteomes" id="UP000002899">
    <property type="component" value="Chromosome II"/>
</dbReference>
<dbReference type="VEuPathDB" id="PiroplasmaDB:BMR1_02g03180"/>
<dbReference type="EC" id="2.1.2.10" evidence="2"/>
<dbReference type="KEGG" id="bmic:BMR1_02g03180"/>
<reference evidence="2 3" key="1">
    <citation type="journal article" date="2012" name="Nucleic Acids Res.">
        <title>Sequencing of the smallest Apicomplexan genome from the human pathogen Babesia microti.</title>
        <authorList>
            <person name="Cornillot E."/>
            <person name="Hadj-Kaddour K."/>
            <person name="Dassouli A."/>
            <person name="Noel B."/>
            <person name="Ranwez V."/>
            <person name="Vacherie B."/>
            <person name="Augagneur Y."/>
            <person name="Bres V."/>
            <person name="Duclos A."/>
            <person name="Randazzo S."/>
            <person name="Carcy B."/>
            <person name="Debierre-Grockiego F."/>
            <person name="Delbecq S."/>
            <person name="Moubri-Menage K."/>
            <person name="Shams-Eldin H."/>
            <person name="Usmani-Brown S."/>
            <person name="Bringaud F."/>
            <person name="Wincker P."/>
            <person name="Vivares C.P."/>
            <person name="Schwarz R.T."/>
            <person name="Schetters T.P."/>
            <person name="Krause P.J."/>
            <person name="Gorenflot A."/>
            <person name="Berry V."/>
            <person name="Barbe V."/>
            <person name="Ben Mamoun C."/>
        </authorList>
    </citation>
    <scope>NUCLEOTIDE SEQUENCE [LARGE SCALE GENOMIC DNA]</scope>
    <source>
        <strain evidence="2 3">RI</strain>
    </source>
</reference>
<sequence>MGDYFKFRLPSTIGSEGEITSHLHSRTFASIFDLSFYKHIMISCKNEGKFLDSLISGDISGLKCGQSCDTFIVDNGKIFDLITLFKLDNKILISTYGNMGDTLNIVKASAKSADAQVDVIDSTTIYVEGPTATKVLSDTLNIASRIKGLDNNTGTKLDLFNNKCYLIKRGLVPDDAYQIIITSGESDIYRQILTHETLMPAGMNTYLSIALESGIAIPGVDINQELTPHEATMPHCISKAKSERFEKGVLRRYLLKLNDGPIPTPQSKIFSNDCEVGKVTSVYFSPIYQSLLASVLIKYTNGADIGNLNILSDNGTTQAHVLNKKK</sequence>
<reference evidence="2 3" key="2">
    <citation type="journal article" date="2013" name="PLoS ONE">
        <title>Whole genome mapping and re-organization of the nuclear and mitochondrial genomes of Babesia microti isolates.</title>
        <authorList>
            <person name="Cornillot E."/>
            <person name="Dassouli A."/>
            <person name="Garg A."/>
            <person name="Pachikara N."/>
            <person name="Randazzo S."/>
            <person name="Depoix D."/>
            <person name="Carcy B."/>
            <person name="Delbecq S."/>
            <person name="Frutos R."/>
            <person name="Silva J.C."/>
            <person name="Sutton R."/>
            <person name="Krause P.J."/>
            <person name="Mamoun C.B."/>
        </authorList>
    </citation>
    <scope>NUCLEOTIDE SEQUENCE [LARGE SCALE GENOMIC DNA]</scope>
    <source>
        <strain evidence="2 3">RI</strain>
    </source>
</reference>
<evidence type="ECO:0000259" key="1">
    <source>
        <dbReference type="Pfam" id="PF01571"/>
    </source>
</evidence>
<organism evidence="2 3">
    <name type="scientific">Babesia microti (strain RI)</name>
    <dbReference type="NCBI Taxonomy" id="1133968"/>
    <lineage>
        <taxon>Eukaryota</taxon>
        <taxon>Sar</taxon>
        <taxon>Alveolata</taxon>
        <taxon>Apicomplexa</taxon>
        <taxon>Aconoidasida</taxon>
        <taxon>Piroplasmida</taxon>
        <taxon>Babesiidae</taxon>
        <taxon>Babesia</taxon>
    </lineage>
</organism>
<dbReference type="SUPFAM" id="SSF101790">
    <property type="entry name" value="Aminomethyltransferase beta-barrel domain"/>
    <property type="match status" value="1"/>
</dbReference>
<dbReference type="InterPro" id="IPR028896">
    <property type="entry name" value="GcvT/YgfZ/DmdA"/>
</dbReference>
<keyword evidence="2" id="KW-0808">Transferase</keyword>
<dbReference type="GeneID" id="24424419"/>
<accession>A0A1R4AAQ5</accession>
<dbReference type="AlphaFoldDB" id="A0A1R4AAQ5"/>
<dbReference type="Pfam" id="PF01571">
    <property type="entry name" value="GCV_T"/>
    <property type="match status" value="1"/>
</dbReference>
<dbReference type="InterPro" id="IPR027266">
    <property type="entry name" value="TrmE/GcvT-like"/>
</dbReference>
<name>A0A1R4AAQ5_BABMR</name>
<dbReference type="PANTHER" id="PTHR43757:SF2">
    <property type="entry name" value="AMINOMETHYLTRANSFERASE, MITOCHONDRIAL"/>
    <property type="match status" value="1"/>
</dbReference>
<evidence type="ECO:0000313" key="3">
    <source>
        <dbReference type="Proteomes" id="UP000002899"/>
    </source>
</evidence>
<dbReference type="PIRSF" id="PIRSF006487">
    <property type="entry name" value="GcvT"/>
    <property type="match status" value="1"/>
</dbReference>
<dbReference type="OrthoDB" id="10263536at2759"/>
<dbReference type="Gene3D" id="3.30.1360.120">
    <property type="entry name" value="Probable tRNA modification gtpase trme, domain 1"/>
    <property type="match status" value="1"/>
</dbReference>
<gene>
    <name evidence="2" type="ORF">BMR1_02g03180</name>
</gene>
<dbReference type="GO" id="GO:0004047">
    <property type="term" value="F:aminomethyltransferase activity"/>
    <property type="evidence" value="ECO:0007669"/>
    <property type="project" value="UniProtKB-EC"/>
</dbReference>